<dbReference type="PANTHER" id="PTHR40052:SF2">
    <property type="entry name" value="BACILLIREDOXIN BRXA"/>
    <property type="match status" value="1"/>
</dbReference>
<organism evidence="2 3">
    <name type="scientific">Shouchella xiaoxiensis</name>
    <dbReference type="NCBI Taxonomy" id="766895"/>
    <lineage>
        <taxon>Bacteria</taxon>
        <taxon>Bacillati</taxon>
        <taxon>Bacillota</taxon>
        <taxon>Bacilli</taxon>
        <taxon>Bacillales</taxon>
        <taxon>Bacillaceae</taxon>
        <taxon>Shouchella</taxon>
    </lineage>
</organism>
<dbReference type="Proteomes" id="UP001179280">
    <property type="component" value="Unassembled WGS sequence"/>
</dbReference>
<evidence type="ECO:0000313" key="3">
    <source>
        <dbReference type="Proteomes" id="UP001179280"/>
    </source>
</evidence>
<name>A0ABS2SXF3_9BACI</name>
<dbReference type="Gene3D" id="6.10.250.2150">
    <property type="match status" value="1"/>
</dbReference>
<protein>
    <submittedName>
        <fullName evidence="2">YphP/YqiW family bacilliredoxin</fullName>
    </submittedName>
</protein>
<dbReference type="PANTHER" id="PTHR40052">
    <property type="entry name" value="UPF0403 PROTEIN YQIW-RELATED"/>
    <property type="match status" value="1"/>
</dbReference>
<evidence type="ECO:0000313" key="2">
    <source>
        <dbReference type="EMBL" id="MBM7840213.1"/>
    </source>
</evidence>
<reference evidence="2" key="1">
    <citation type="submission" date="2021-01" db="EMBL/GenBank/DDBJ databases">
        <title>Genomic Encyclopedia of Type Strains, Phase IV (KMG-IV): sequencing the most valuable type-strain genomes for metagenomic binning, comparative biology and taxonomic classification.</title>
        <authorList>
            <person name="Goeker M."/>
        </authorList>
    </citation>
    <scope>NUCLEOTIDE SEQUENCE</scope>
    <source>
        <strain evidence="2">DSM 21943</strain>
    </source>
</reference>
<evidence type="ECO:0000256" key="1">
    <source>
        <dbReference type="ARBA" id="ARBA00038305"/>
    </source>
</evidence>
<dbReference type="Gene3D" id="3.40.30.10">
    <property type="entry name" value="Glutaredoxin"/>
    <property type="match status" value="1"/>
</dbReference>
<sequence length="148" mass="16390">MSMAYEEYMRQVVLPMRAELTEAGFRELTNPDAVDEYIGNASGTTLVFINSVCGCAAGLARPSAIYSLNHTKTPDHLVTVFAGQDKEATAQMRSKFPEYAPSSPSMALLKDDQVVHFIPREEIEGADPEDIIRNLAMAYNEHCEERSS</sequence>
<accession>A0ABS2SXF3</accession>
<proteinExistence type="inferred from homology"/>
<dbReference type="NCBIfam" id="TIGR04191">
    <property type="entry name" value="YphP_YqiW"/>
    <property type="match status" value="1"/>
</dbReference>
<dbReference type="InterPro" id="IPR009474">
    <property type="entry name" value="BrxB/BrxA"/>
</dbReference>
<keyword evidence="3" id="KW-1185">Reference proteome</keyword>
<dbReference type="EMBL" id="JAFBCV010000012">
    <property type="protein sequence ID" value="MBM7840213.1"/>
    <property type="molecule type" value="Genomic_DNA"/>
</dbReference>
<gene>
    <name evidence="2" type="ORF">JOC54_003493</name>
</gene>
<dbReference type="RefSeq" id="WP_035420909.1">
    <property type="nucleotide sequence ID" value="NZ_JAFBCV010000012.1"/>
</dbReference>
<comment type="caution">
    <text evidence="2">The sequence shown here is derived from an EMBL/GenBank/DDBJ whole genome shotgun (WGS) entry which is preliminary data.</text>
</comment>
<dbReference type="Pfam" id="PF06491">
    <property type="entry name" value="Disulph_isomer"/>
    <property type="match status" value="1"/>
</dbReference>
<comment type="similarity">
    <text evidence="1">Belongs to the bacilliredoxin family.</text>
</comment>